<dbReference type="EMBL" id="KQ242644">
    <property type="protein sequence ID" value="KNC77746.1"/>
    <property type="molecule type" value="Genomic_DNA"/>
</dbReference>
<gene>
    <name evidence="1" type="ORF">SARC_09800</name>
</gene>
<protein>
    <submittedName>
        <fullName evidence="1">Uncharacterized protein</fullName>
    </submittedName>
</protein>
<organism evidence="1 2">
    <name type="scientific">Sphaeroforma arctica JP610</name>
    <dbReference type="NCBI Taxonomy" id="667725"/>
    <lineage>
        <taxon>Eukaryota</taxon>
        <taxon>Ichthyosporea</taxon>
        <taxon>Ichthyophonida</taxon>
        <taxon>Sphaeroforma</taxon>
    </lineage>
</organism>
<keyword evidence="2" id="KW-1185">Reference proteome</keyword>
<reference evidence="1 2" key="1">
    <citation type="submission" date="2011-02" db="EMBL/GenBank/DDBJ databases">
        <title>The Genome Sequence of Sphaeroforma arctica JP610.</title>
        <authorList>
            <consortium name="The Broad Institute Genome Sequencing Platform"/>
            <person name="Russ C."/>
            <person name="Cuomo C."/>
            <person name="Young S.K."/>
            <person name="Zeng Q."/>
            <person name="Gargeya S."/>
            <person name="Alvarado L."/>
            <person name="Berlin A."/>
            <person name="Chapman S.B."/>
            <person name="Chen Z."/>
            <person name="Freedman E."/>
            <person name="Gellesch M."/>
            <person name="Goldberg J."/>
            <person name="Griggs A."/>
            <person name="Gujja S."/>
            <person name="Heilman E."/>
            <person name="Heiman D."/>
            <person name="Howarth C."/>
            <person name="Mehta T."/>
            <person name="Neiman D."/>
            <person name="Pearson M."/>
            <person name="Roberts A."/>
            <person name="Saif S."/>
            <person name="Shea T."/>
            <person name="Shenoy N."/>
            <person name="Sisk P."/>
            <person name="Stolte C."/>
            <person name="Sykes S."/>
            <person name="White J."/>
            <person name="Yandava C."/>
            <person name="Burger G."/>
            <person name="Gray M.W."/>
            <person name="Holland P.W.H."/>
            <person name="King N."/>
            <person name="Lang F.B.F."/>
            <person name="Roger A.J."/>
            <person name="Ruiz-Trillo I."/>
            <person name="Haas B."/>
            <person name="Nusbaum C."/>
            <person name="Birren B."/>
        </authorList>
    </citation>
    <scope>NUCLEOTIDE SEQUENCE [LARGE SCALE GENOMIC DNA]</scope>
    <source>
        <strain evidence="1 2">JP610</strain>
    </source>
</reference>
<evidence type="ECO:0000313" key="2">
    <source>
        <dbReference type="Proteomes" id="UP000054560"/>
    </source>
</evidence>
<name>A0A0L0FML4_9EUKA</name>
<dbReference type="AlphaFoldDB" id="A0A0L0FML4"/>
<dbReference type="GeneID" id="25910304"/>
<dbReference type="Proteomes" id="UP000054560">
    <property type="component" value="Unassembled WGS sequence"/>
</dbReference>
<sequence>MRTAYVGYVVHGTSVRGTYSVLTCNENDECTVILNANPVSVWAKRYVNDVYIAHLINSADCAHDINTKLVSSREADGAMGDILFNAVARAKTLFANNAARLAKKEAQRERARNIRKR</sequence>
<accession>A0A0L0FML4</accession>
<proteinExistence type="predicted"/>
<dbReference type="RefSeq" id="XP_014151648.1">
    <property type="nucleotide sequence ID" value="XM_014296173.1"/>
</dbReference>
<evidence type="ECO:0000313" key="1">
    <source>
        <dbReference type="EMBL" id="KNC77746.1"/>
    </source>
</evidence>